<dbReference type="InterPro" id="IPR039421">
    <property type="entry name" value="Type_1_exporter"/>
</dbReference>
<evidence type="ECO:0000256" key="6">
    <source>
        <dbReference type="ARBA" id="ARBA00022989"/>
    </source>
</evidence>
<dbReference type="GO" id="GO:0140359">
    <property type="term" value="F:ABC-type transporter activity"/>
    <property type="evidence" value="ECO:0007669"/>
    <property type="project" value="InterPro"/>
</dbReference>
<dbReference type="InterPro" id="IPR011527">
    <property type="entry name" value="ABC1_TM_dom"/>
</dbReference>
<dbReference type="Gene3D" id="1.20.1560.10">
    <property type="entry name" value="ABC transporter type 1, transmembrane domain"/>
    <property type="match status" value="1"/>
</dbReference>
<dbReference type="Pfam" id="PF00005">
    <property type="entry name" value="ABC_tran"/>
    <property type="match status" value="1"/>
</dbReference>
<dbReference type="Gene3D" id="3.40.50.300">
    <property type="entry name" value="P-loop containing nucleotide triphosphate hydrolases"/>
    <property type="match status" value="1"/>
</dbReference>
<accession>B8IWV6</accession>
<dbReference type="OrthoDB" id="9808328at2"/>
<dbReference type="InterPro" id="IPR047957">
    <property type="entry name" value="ABC_AprD-like_6TM"/>
</dbReference>
<dbReference type="AlphaFoldDB" id="B8IWV6"/>
<dbReference type="PROSITE" id="PS00211">
    <property type="entry name" value="ABC_TRANSPORTER_1"/>
    <property type="match status" value="1"/>
</dbReference>
<dbReference type="KEGG" id="mno:Mnod_8002"/>
<dbReference type="GO" id="GO:0030256">
    <property type="term" value="C:type I protein secretion system complex"/>
    <property type="evidence" value="ECO:0007669"/>
    <property type="project" value="InterPro"/>
</dbReference>
<dbReference type="PROSITE" id="PS50929">
    <property type="entry name" value="ABC_TM1F"/>
    <property type="match status" value="1"/>
</dbReference>
<feature type="domain" description="ABC transmembrane type-1" evidence="10">
    <location>
        <begin position="22"/>
        <end position="299"/>
    </location>
</feature>
<reference evidence="12" key="1">
    <citation type="submission" date="2009-01" db="EMBL/GenBank/DDBJ databases">
        <title>Complete sequence of plasmid 2 of Methylobacterium nodulans ORS 2060.</title>
        <authorList>
            <consortium name="US DOE Joint Genome Institute"/>
            <person name="Lucas S."/>
            <person name="Copeland A."/>
            <person name="Lapidus A."/>
            <person name="Glavina del Rio T."/>
            <person name="Dalin E."/>
            <person name="Tice H."/>
            <person name="Bruce D."/>
            <person name="Goodwin L."/>
            <person name="Pitluck S."/>
            <person name="Sims D."/>
            <person name="Brettin T."/>
            <person name="Detter J.C."/>
            <person name="Han C."/>
            <person name="Larimer F."/>
            <person name="Land M."/>
            <person name="Hauser L."/>
            <person name="Kyrpides N."/>
            <person name="Ivanova N."/>
            <person name="Marx C.J."/>
            <person name="Richardson P."/>
        </authorList>
    </citation>
    <scope>NUCLEOTIDE SEQUENCE [LARGE SCALE GENOMIC DNA]</scope>
    <source>
        <strain evidence="12">LMG 21967 / CNCM I-2342 / ORS 2060</strain>
        <plasmid evidence="12">Plasmid pMNOD02</plasmid>
    </source>
</reference>
<evidence type="ECO:0000259" key="10">
    <source>
        <dbReference type="PROSITE" id="PS50929"/>
    </source>
</evidence>
<dbReference type="PROSITE" id="PS50893">
    <property type="entry name" value="ABC_TRANSPORTER_2"/>
    <property type="match status" value="1"/>
</dbReference>
<dbReference type="SMART" id="SM00382">
    <property type="entry name" value="AAA"/>
    <property type="match status" value="1"/>
</dbReference>
<evidence type="ECO:0000259" key="9">
    <source>
        <dbReference type="PROSITE" id="PS50893"/>
    </source>
</evidence>
<dbReference type="InterPro" id="IPR003439">
    <property type="entry name" value="ABC_transporter-like_ATP-bd"/>
</dbReference>
<evidence type="ECO:0000256" key="4">
    <source>
        <dbReference type="ARBA" id="ARBA00022741"/>
    </source>
</evidence>
<keyword evidence="5" id="KW-0067">ATP-binding</keyword>
<dbReference type="Proteomes" id="UP000008207">
    <property type="component" value="Plasmid pMNOD02"/>
</dbReference>
<organism evidence="11 12">
    <name type="scientific">Methylobacterium nodulans (strain LMG 21967 / CNCM I-2342 / ORS 2060)</name>
    <dbReference type="NCBI Taxonomy" id="460265"/>
    <lineage>
        <taxon>Bacteria</taxon>
        <taxon>Pseudomonadati</taxon>
        <taxon>Pseudomonadota</taxon>
        <taxon>Alphaproteobacteria</taxon>
        <taxon>Hyphomicrobiales</taxon>
        <taxon>Methylobacteriaceae</taxon>
        <taxon>Methylobacterium</taxon>
    </lineage>
</organism>
<comment type="subcellular location">
    <subcellularLocation>
        <location evidence="1">Cell membrane</location>
        <topology evidence="1">Multi-pass membrane protein</topology>
    </subcellularLocation>
</comment>
<evidence type="ECO:0000256" key="5">
    <source>
        <dbReference type="ARBA" id="ARBA00022840"/>
    </source>
</evidence>
<evidence type="ECO:0000256" key="8">
    <source>
        <dbReference type="SAM" id="Phobius"/>
    </source>
</evidence>
<dbReference type="PANTHER" id="PTHR24221">
    <property type="entry name" value="ATP-BINDING CASSETTE SUB-FAMILY B"/>
    <property type="match status" value="1"/>
</dbReference>
<evidence type="ECO:0000256" key="2">
    <source>
        <dbReference type="ARBA" id="ARBA00005417"/>
    </source>
</evidence>
<keyword evidence="3 8" id="KW-0812">Transmembrane</keyword>
<evidence type="ECO:0000256" key="1">
    <source>
        <dbReference type="ARBA" id="ARBA00004651"/>
    </source>
</evidence>
<evidence type="ECO:0000256" key="3">
    <source>
        <dbReference type="ARBA" id="ARBA00022692"/>
    </source>
</evidence>
<geneLocation type="plasmid" evidence="11 12">
    <name>pMNOD02</name>
</geneLocation>
<dbReference type="NCBIfam" id="TIGR01842">
    <property type="entry name" value="type_I_sec_PrtD"/>
    <property type="match status" value="1"/>
</dbReference>
<comment type="similarity">
    <text evidence="2">Belongs to the ABC transporter superfamily.</text>
</comment>
<feature type="transmembrane region" description="Helical" evidence="8">
    <location>
        <begin position="159"/>
        <end position="177"/>
    </location>
</feature>
<dbReference type="GO" id="GO:0034040">
    <property type="term" value="F:ATPase-coupled lipid transmembrane transporter activity"/>
    <property type="evidence" value="ECO:0007669"/>
    <property type="project" value="TreeGrafter"/>
</dbReference>
<feature type="transmembrane region" description="Helical" evidence="8">
    <location>
        <begin position="133"/>
        <end position="153"/>
    </location>
</feature>
<keyword evidence="6 8" id="KW-1133">Transmembrane helix</keyword>
<name>B8IWV6_METNO</name>
<protein>
    <submittedName>
        <fullName evidence="11">Type I secretion system ATPase</fullName>
    </submittedName>
</protein>
<feature type="domain" description="ABC transporter" evidence="9">
    <location>
        <begin position="330"/>
        <end position="565"/>
    </location>
</feature>
<dbReference type="GO" id="GO:0005886">
    <property type="term" value="C:plasma membrane"/>
    <property type="evidence" value="ECO:0007669"/>
    <property type="project" value="UniProtKB-SubCell"/>
</dbReference>
<dbReference type="GO" id="GO:0016887">
    <property type="term" value="F:ATP hydrolysis activity"/>
    <property type="evidence" value="ECO:0007669"/>
    <property type="project" value="InterPro"/>
</dbReference>
<dbReference type="InterPro" id="IPR003593">
    <property type="entry name" value="AAA+_ATPase"/>
</dbReference>
<dbReference type="CDD" id="cd18586">
    <property type="entry name" value="ABC_6TM_PrtD_like"/>
    <property type="match status" value="1"/>
</dbReference>
<keyword evidence="7 8" id="KW-0472">Membrane</keyword>
<gene>
    <name evidence="11" type="ordered locus">Mnod_8002</name>
</gene>
<dbReference type="RefSeq" id="WP_012631199.1">
    <property type="nucleotide sequence ID" value="NC_011887.1"/>
</dbReference>
<dbReference type="GO" id="GO:0005524">
    <property type="term" value="F:ATP binding"/>
    <property type="evidence" value="ECO:0007669"/>
    <property type="project" value="UniProtKB-KW"/>
</dbReference>
<dbReference type="GO" id="GO:0030253">
    <property type="term" value="P:protein secretion by the type I secretion system"/>
    <property type="evidence" value="ECO:0007669"/>
    <property type="project" value="InterPro"/>
</dbReference>
<dbReference type="EMBL" id="CP001351">
    <property type="protein sequence ID" value="ACL62997.1"/>
    <property type="molecule type" value="Genomic_DNA"/>
</dbReference>
<feature type="transmembrane region" description="Helical" evidence="8">
    <location>
        <begin position="246"/>
        <end position="264"/>
    </location>
</feature>
<feature type="transmembrane region" description="Helical" evidence="8">
    <location>
        <begin position="21"/>
        <end position="44"/>
    </location>
</feature>
<dbReference type="InterPro" id="IPR010128">
    <property type="entry name" value="ATPase_T1SS_PrtD-like"/>
</dbReference>
<dbReference type="InterPro" id="IPR036640">
    <property type="entry name" value="ABC1_TM_sf"/>
</dbReference>
<dbReference type="SUPFAM" id="SSF90123">
    <property type="entry name" value="ABC transporter transmembrane region"/>
    <property type="match status" value="1"/>
</dbReference>
<dbReference type="SUPFAM" id="SSF52540">
    <property type="entry name" value="P-loop containing nucleoside triphosphate hydrolases"/>
    <property type="match status" value="1"/>
</dbReference>
<evidence type="ECO:0000313" key="12">
    <source>
        <dbReference type="Proteomes" id="UP000008207"/>
    </source>
</evidence>
<keyword evidence="12" id="KW-1185">Reference proteome</keyword>
<dbReference type="Pfam" id="PF00664">
    <property type="entry name" value="ABC_membrane"/>
    <property type="match status" value="1"/>
</dbReference>
<feature type="transmembrane region" description="Helical" evidence="8">
    <location>
        <begin position="56"/>
        <end position="75"/>
    </location>
</feature>
<keyword evidence="11" id="KW-0614">Plasmid</keyword>
<evidence type="ECO:0000313" key="11">
    <source>
        <dbReference type="EMBL" id="ACL62997.1"/>
    </source>
</evidence>
<dbReference type="InterPro" id="IPR027417">
    <property type="entry name" value="P-loop_NTPase"/>
</dbReference>
<proteinExistence type="inferred from homology"/>
<dbReference type="InterPro" id="IPR017871">
    <property type="entry name" value="ABC_transporter-like_CS"/>
</dbReference>
<dbReference type="HOGENOM" id="CLU_000604_95_6_5"/>
<evidence type="ECO:0000256" key="7">
    <source>
        <dbReference type="ARBA" id="ARBA00023136"/>
    </source>
</evidence>
<sequence>MISSNASSALTNGIRSMRPMLVTAFIFSFFANILLFVSPLYMLQIYDRVLASRNEATLFGITLIAAFALAVYSILEMLRSRILVRGGMIFDQRIAGPIFDSVHCSTLRKPGTGHETALRDVDTLREFLTGSGLLAFCDAPWTPIFLLACFILHPWFGWMALVGGSVILGLTLINEVATRRSLDAANQASNAAGQQARATFRNAEVLQSMGMLAALRELWRSRHNEVLLLQARASDRAGIIVATTKFVRMFLQTMVLGLGAYLAIHREISAGSMIAASIIIGRALAPIELIVANWKGFTAARASYRRLADLVSLAGPEPHRMILPRPQGQVEADNVSVAAPGTATPILRGVSFRLQPGSVVGVIGPSAAGKTTLARALTGVWPLLSGTVRIDGSELGHWDPQALGRHVGYLPQDVELFDGTVAQNIARFAVEDEAAIIEVAQKAGCHTLIQGLPDGYNTRIGVGGHGLSGGQRQRIALARAMYGNPSLVVLDEPNASLDQAGEAALMQAVSGLKCRGATVIIVTHKFSILIEADQVLVMDGGCVQAFGAAAQILSQVAGPKPAASLVSATGPDGVVGRRLPDRQRASAG</sequence>
<keyword evidence="4" id="KW-0547">Nucleotide-binding</keyword>
<dbReference type="PANTHER" id="PTHR24221:SF248">
    <property type="entry name" value="ABC TRANSPORTER TRANSMEMBRANE REGION"/>
    <property type="match status" value="1"/>
</dbReference>